<dbReference type="AlphaFoldDB" id="A0A086PX00"/>
<sequence>GAETIYNQVIRPHLLEHQRSIDGAVEQISQVGASAAEGLQQALNDGATLVNQAAGLVRQRKPAVAH</sequence>
<accession>A0A086PX00</accession>
<dbReference type="VEuPathDB" id="ToxoDB:TGMAS_416440"/>
<comment type="caution">
    <text evidence="1">The sequence shown here is derived from an EMBL/GenBank/DDBJ whole genome shotgun (WGS) entry which is preliminary data.</text>
</comment>
<gene>
    <name evidence="1" type="ORF">TGMAS_416440</name>
</gene>
<dbReference type="EMBL" id="AEXC02002472">
    <property type="protein sequence ID" value="KFH04882.1"/>
    <property type="molecule type" value="Genomic_DNA"/>
</dbReference>
<reference evidence="1 2" key="1">
    <citation type="submission" date="2014-04" db="EMBL/GenBank/DDBJ databases">
        <authorList>
            <person name="Sibley D."/>
            <person name="Venepally P."/>
            <person name="Karamycheva S."/>
            <person name="Hadjithomas M."/>
            <person name="Khan A."/>
            <person name="Brunk B."/>
            <person name="Roos D."/>
            <person name="Caler E."/>
            <person name="Lorenzi H."/>
        </authorList>
    </citation>
    <scope>NUCLEOTIDE SEQUENCE [LARGE SCALE GENOMIC DNA]</scope>
    <source>
        <strain evidence="1 2">MAS</strain>
    </source>
</reference>
<evidence type="ECO:0000313" key="2">
    <source>
        <dbReference type="Proteomes" id="UP000028821"/>
    </source>
</evidence>
<organism evidence="1 2">
    <name type="scientific">Toxoplasma gondii MAS</name>
    <dbReference type="NCBI Taxonomy" id="943118"/>
    <lineage>
        <taxon>Eukaryota</taxon>
        <taxon>Sar</taxon>
        <taxon>Alveolata</taxon>
        <taxon>Apicomplexa</taxon>
        <taxon>Conoidasida</taxon>
        <taxon>Coccidia</taxon>
        <taxon>Eucoccidiorida</taxon>
        <taxon>Eimeriorina</taxon>
        <taxon>Sarcocystidae</taxon>
        <taxon>Toxoplasma</taxon>
    </lineage>
</organism>
<protein>
    <submittedName>
        <fullName evidence="1">TB2/DP1, HVA22 family protein</fullName>
    </submittedName>
</protein>
<evidence type="ECO:0000313" key="1">
    <source>
        <dbReference type="EMBL" id="KFH04882.1"/>
    </source>
</evidence>
<dbReference type="Proteomes" id="UP000028821">
    <property type="component" value="Unassembled WGS sequence"/>
</dbReference>
<proteinExistence type="predicted"/>
<name>A0A086PX00_TOXGO</name>
<feature type="non-terminal residue" evidence="1">
    <location>
        <position position="1"/>
    </location>
</feature>